<evidence type="ECO:0000313" key="11">
    <source>
        <dbReference type="EMBL" id="MDQ0438315.1"/>
    </source>
</evidence>
<evidence type="ECO:0000259" key="10">
    <source>
        <dbReference type="PROSITE" id="PS50850"/>
    </source>
</evidence>
<evidence type="ECO:0000256" key="8">
    <source>
        <dbReference type="SAM" id="MobiDB-lite"/>
    </source>
</evidence>
<dbReference type="InterPro" id="IPR011701">
    <property type="entry name" value="MFS"/>
</dbReference>
<dbReference type="InterPro" id="IPR004638">
    <property type="entry name" value="EmrB-like"/>
</dbReference>
<keyword evidence="6 9" id="KW-1133">Transmembrane helix</keyword>
<evidence type="ECO:0000256" key="5">
    <source>
        <dbReference type="ARBA" id="ARBA00022692"/>
    </source>
</evidence>
<feature type="transmembrane region" description="Helical" evidence="9">
    <location>
        <begin position="280"/>
        <end position="302"/>
    </location>
</feature>
<keyword evidence="3" id="KW-0813">Transport</keyword>
<feature type="transmembrane region" description="Helical" evidence="9">
    <location>
        <begin position="147"/>
        <end position="168"/>
    </location>
</feature>
<keyword evidence="12" id="KW-1185">Reference proteome</keyword>
<feature type="transmembrane region" description="Helical" evidence="9">
    <location>
        <begin position="314"/>
        <end position="332"/>
    </location>
</feature>
<proteinExistence type="inferred from homology"/>
<dbReference type="Pfam" id="PF07690">
    <property type="entry name" value="MFS_1"/>
    <property type="match status" value="1"/>
</dbReference>
<feature type="transmembrane region" description="Helical" evidence="9">
    <location>
        <begin position="88"/>
        <end position="107"/>
    </location>
</feature>
<accession>A0ABU0H7R8</accession>
<feature type="transmembrane region" description="Helical" evidence="9">
    <location>
        <begin position="344"/>
        <end position="364"/>
    </location>
</feature>
<evidence type="ECO:0000256" key="9">
    <source>
        <dbReference type="SAM" id="Phobius"/>
    </source>
</evidence>
<keyword evidence="4" id="KW-1003">Cell membrane</keyword>
<evidence type="ECO:0000256" key="6">
    <source>
        <dbReference type="ARBA" id="ARBA00022989"/>
    </source>
</evidence>
<feature type="transmembrane region" description="Helical" evidence="9">
    <location>
        <begin position="376"/>
        <end position="397"/>
    </location>
</feature>
<dbReference type="NCBIfam" id="TIGR00711">
    <property type="entry name" value="efflux_EmrB"/>
    <property type="match status" value="1"/>
</dbReference>
<dbReference type="SUPFAM" id="SSF103473">
    <property type="entry name" value="MFS general substrate transporter"/>
    <property type="match status" value="1"/>
</dbReference>
<evidence type="ECO:0000256" key="4">
    <source>
        <dbReference type="ARBA" id="ARBA00022475"/>
    </source>
</evidence>
<reference evidence="11 12" key="1">
    <citation type="submission" date="2023-07" db="EMBL/GenBank/DDBJ databases">
        <title>Genomic Encyclopedia of Type Strains, Phase IV (KMG-IV): sequencing the most valuable type-strain genomes for metagenomic binning, comparative biology and taxonomic classification.</title>
        <authorList>
            <person name="Goeker M."/>
        </authorList>
    </citation>
    <scope>NUCLEOTIDE SEQUENCE [LARGE SCALE GENOMIC DNA]</scope>
    <source>
        <strain evidence="11 12">B6-8</strain>
    </source>
</reference>
<dbReference type="PANTHER" id="PTHR42718:SF9">
    <property type="entry name" value="MAJOR FACILITATOR SUPERFAMILY MULTIDRUG TRANSPORTER MFSC"/>
    <property type="match status" value="1"/>
</dbReference>
<dbReference type="Gene3D" id="1.20.1250.20">
    <property type="entry name" value="MFS general substrate transporter like domains"/>
    <property type="match status" value="1"/>
</dbReference>
<feature type="transmembrane region" description="Helical" evidence="9">
    <location>
        <begin position="240"/>
        <end position="259"/>
    </location>
</feature>
<keyword evidence="5 9" id="KW-0812">Transmembrane</keyword>
<dbReference type="PROSITE" id="PS50850">
    <property type="entry name" value="MFS"/>
    <property type="match status" value="1"/>
</dbReference>
<keyword evidence="7 9" id="KW-0472">Membrane</keyword>
<feature type="transmembrane region" description="Helical" evidence="9">
    <location>
        <begin position="404"/>
        <end position="428"/>
    </location>
</feature>
<feature type="region of interest" description="Disordered" evidence="8">
    <location>
        <begin position="519"/>
        <end position="539"/>
    </location>
</feature>
<comment type="subcellular location">
    <subcellularLocation>
        <location evidence="1">Cell membrane</location>
        <topology evidence="1">Multi-pass membrane protein</topology>
    </subcellularLocation>
</comment>
<feature type="transmembrane region" description="Helical" evidence="9">
    <location>
        <begin position="496"/>
        <end position="514"/>
    </location>
</feature>
<comment type="similarity">
    <text evidence="2">Belongs to the major facilitator superfamily. EmrB family.</text>
</comment>
<dbReference type="CDD" id="cd17503">
    <property type="entry name" value="MFS_LmrB_MDR_like"/>
    <property type="match status" value="1"/>
</dbReference>
<name>A0ABU0H7R8_9HYPH</name>
<feature type="transmembrane region" description="Helical" evidence="9">
    <location>
        <begin position="20"/>
        <end position="39"/>
    </location>
</feature>
<evidence type="ECO:0000313" key="12">
    <source>
        <dbReference type="Proteomes" id="UP001241603"/>
    </source>
</evidence>
<dbReference type="Proteomes" id="UP001241603">
    <property type="component" value="Unassembled WGS sequence"/>
</dbReference>
<feature type="transmembrane region" description="Helical" evidence="9">
    <location>
        <begin position="174"/>
        <end position="197"/>
    </location>
</feature>
<evidence type="ECO:0000256" key="7">
    <source>
        <dbReference type="ARBA" id="ARBA00023136"/>
    </source>
</evidence>
<feature type="transmembrane region" description="Helical" evidence="9">
    <location>
        <begin position="209"/>
        <end position="228"/>
    </location>
</feature>
<comment type="caution">
    <text evidence="11">The sequence shown here is derived from an EMBL/GenBank/DDBJ whole genome shotgun (WGS) entry which is preliminary data.</text>
</comment>
<evidence type="ECO:0000256" key="3">
    <source>
        <dbReference type="ARBA" id="ARBA00022448"/>
    </source>
</evidence>
<gene>
    <name evidence="11" type="ORF">QO014_002707</name>
</gene>
<dbReference type="InterPro" id="IPR020846">
    <property type="entry name" value="MFS_dom"/>
</dbReference>
<dbReference type="Gene3D" id="1.20.1720.10">
    <property type="entry name" value="Multidrug resistance protein D"/>
    <property type="match status" value="1"/>
</dbReference>
<dbReference type="PANTHER" id="PTHR42718">
    <property type="entry name" value="MAJOR FACILITATOR SUPERFAMILY MULTIDRUG TRANSPORTER MFSC"/>
    <property type="match status" value="1"/>
</dbReference>
<evidence type="ECO:0000256" key="1">
    <source>
        <dbReference type="ARBA" id="ARBA00004651"/>
    </source>
</evidence>
<feature type="domain" description="Major facilitator superfamily (MFS) profile" evidence="10">
    <location>
        <begin position="22"/>
        <end position="519"/>
    </location>
</feature>
<dbReference type="EMBL" id="JAUSVO010000003">
    <property type="protein sequence ID" value="MDQ0438315.1"/>
    <property type="molecule type" value="Genomic_DNA"/>
</dbReference>
<sequence length="539" mass="57791">MAVSPSSDAPRERNANLREWISVFGCMLGALIAVLDIQITNSSLPDIEGGIGTGADNGTWISTAYLIGEIIMIPLTDYLSRVFTVRRFLLSSVCLFLSFSVACAFATNLGEMIVLRGMQGFWGGVMIPMAFARVLTTLPKHQQPAGLAAFALTATFGPSIGPTIGGYLTENYGWQYIFFINLVPGVLMLALLFPTLERQKMNLGLLRQGDWWGIGFMSIGLACLQTALDEGNEKDWFGSPLIVQLTLIAAVTLTIFVVIEFRSANPAVQLRLLTHRNFALGTIANVAIGIALFGSVYVLPTYLQEIQGYNAEQVGVVLAWAGLPQLLIIPFIPLLQKHFDARAIVCTGLVIFASSCFMNIHLSADSSGDQFFPANLVRAAGQAIVLAPLAGLAVIGVPKAMSGAAAGVFNMMRNLGGAIGTAVLATIITKREQYHSNIIGQSVTAYDGTVEHFLIESQRRLLQQGTSDPGLAFHQAEAMLGELVARQATIMAFSDIYLIIGATLLAAAVAVMLMRRNPGAARPVEPSDPKRIIQPAGTN</sequence>
<evidence type="ECO:0000256" key="2">
    <source>
        <dbReference type="ARBA" id="ARBA00008537"/>
    </source>
</evidence>
<dbReference type="InterPro" id="IPR036259">
    <property type="entry name" value="MFS_trans_sf"/>
</dbReference>
<organism evidence="11 12">
    <name type="scientific">Kaistia dalseonensis</name>
    <dbReference type="NCBI Taxonomy" id="410840"/>
    <lineage>
        <taxon>Bacteria</taxon>
        <taxon>Pseudomonadati</taxon>
        <taxon>Pseudomonadota</taxon>
        <taxon>Alphaproteobacteria</taxon>
        <taxon>Hyphomicrobiales</taxon>
        <taxon>Kaistiaceae</taxon>
        <taxon>Kaistia</taxon>
    </lineage>
</organism>
<feature type="transmembrane region" description="Helical" evidence="9">
    <location>
        <begin position="59"/>
        <end position="76"/>
    </location>
</feature>
<feature type="transmembrane region" description="Helical" evidence="9">
    <location>
        <begin position="113"/>
        <end position="135"/>
    </location>
</feature>
<protein>
    <submittedName>
        <fullName evidence="11">DHA2 family multidrug resistance protein</fullName>
    </submittedName>
</protein>